<dbReference type="Gene3D" id="3.40.30.10">
    <property type="entry name" value="Glutaredoxin"/>
    <property type="match status" value="1"/>
</dbReference>
<dbReference type="Proteomes" id="UP000192491">
    <property type="component" value="Unassembled WGS sequence"/>
</dbReference>
<dbReference type="AlphaFoldDB" id="A0A1Y1QMU8"/>
<evidence type="ECO:0000313" key="3">
    <source>
        <dbReference type="Proteomes" id="UP000192491"/>
    </source>
</evidence>
<gene>
    <name evidence="2" type="ORF">BWK73_23025</name>
</gene>
<dbReference type="Pfam" id="PF13098">
    <property type="entry name" value="Thioredoxin_2"/>
    <property type="match status" value="1"/>
</dbReference>
<comment type="caution">
    <text evidence="2">The sequence shown here is derived from an EMBL/GenBank/DDBJ whole genome shotgun (WGS) entry which is preliminary data.</text>
</comment>
<feature type="domain" description="Thioredoxin-like fold" evidence="1">
    <location>
        <begin position="52"/>
        <end position="148"/>
    </location>
</feature>
<reference evidence="2 3" key="1">
    <citation type="submission" date="2017-01" db="EMBL/GenBank/DDBJ databases">
        <title>Novel large sulfur bacteria in the metagenomes of groundwater-fed chemosynthetic microbial mats in the Lake Huron basin.</title>
        <authorList>
            <person name="Sharrar A.M."/>
            <person name="Flood B.E."/>
            <person name="Bailey J.V."/>
            <person name="Jones D.S."/>
            <person name="Biddanda B."/>
            <person name="Ruberg S.A."/>
            <person name="Marcus D.N."/>
            <person name="Dick G.J."/>
        </authorList>
    </citation>
    <scope>NUCLEOTIDE SEQUENCE [LARGE SCALE GENOMIC DNA]</scope>
    <source>
        <strain evidence="2">A8</strain>
    </source>
</reference>
<evidence type="ECO:0000259" key="1">
    <source>
        <dbReference type="Pfam" id="PF13098"/>
    </source>
</evidence>
<proteinExistence type="predicted"/>
<dbReference type="InterPro" id="IPR036249">
    <property type="entry name" value="Thioredoxin-like_sf"/>
</dbReference>
<dbReference type="InterPro" id="IPR012336">
    <property type="entry name" value="Thioredoxin-like_fold"/>
</dbReference>
<accession>A0A1Y1QMU8</accession>
<organism evidence="2 3">
    <name type="scientific">Thiothrix lacustris</name>
    <dbReference type="NCBI Taxonomy" id="525917"/>
    <lineage>
        <taxon>Bacteria</taxon>
        <taxon>Pseudomonadati</taxon>
        <taxon>Pseudomonadota</taxon>
        <taxon>Gammaproteobacteria</taxon>
        <taxon>Thiotrichales</taxon>
        <taxon>Thiotrichaceae</taxon>
        <taxon>Thiothrix</taxon>
    </lineage>
</organism>
<sequence>MKRIISPLSKPLQPILSTFLILMTLLMGACGNAATTEETHDFQALSKEMQTRKLPLLLAFRADYCTYCRQLESEYLIPMLKSPDYNERIIIRSFSLGEVETITDFNGDTVDADVFAAKHGATLTPTLVFLDSTGKAVAEPLLGYNSPDFYGAYLESAIDTAHAAVQ</sequence>
<dbReference type="SUPFAM" id="SSF52833">
    <property type="entry name" value="Thioredoxin-like"/>
    <property type="match status" value="1"/>
</dbReference>
<name>A0A1Y1QMU8_9GAMM</name>
<dbReference type="EMBL" id="MTEJ01000145">
    <property type="protein sequence ID" value="OQX09360.1"/>
    <property type="molecule type" value="Genomic_DNA"/>
</dbReference>
<evidence type="ECO:0000313" key="2">
    <source>
        <dbReference type="EMBL" id="OQX09360.1"/>
    </source>
</evidence>
<protein>
    <recommendedName>
        <fullName evidence="1">Thioredoxin-like fold domain-containing protein</fullName>
    </recommendedName>
</protein>
<dbReference type="PROSITE" id="PS51257">
    <property type="entry name" value="PROKAR_LIPOPROTEIN"/>
    <property type="match status" value="1"/>
</dbReference>